<dbReference type="Pfam" id="PF02852">
    <property type="entry name" value="Pyr_redox_dim"/>
    <property type="match status" value="1"/>
</dbReference>
<dbReference type="GO" id="GO:0004362">
    <property type="term" value="F:glutathione-disulfide reductase (NADPH) activity"/>
    <property type="evidence" value="ECO:0007669"/>
    <property type="project" value="TreeGrafter"/>
</dbReference>
<dbReference type="Ensembl" id="ENSAMXT00000055472.1">
    <property type="protein sequence ID" value="ENSAMXP00000040991.1"/>
    <property type="gene ID" value="ENSAMXG00000036332.1"/>
</dbReference>
<dbReference type="STRING" id="7994.ENSAMXP00000040991"/>
<dbReference type="AlphaFoldDB" id="A0A3B1JH03"/>
<evidence type="ECO:0000313" key="15">
    <source>
        <dbReference type="Proteomes" id="UP000018467"/>
    </source>
</evidence>
<reference evidence="15" key="2">
    <citation type="journal article" date="2014" name="Nat. Commun.">
        <title>The cavefish genome reveals candidate genes for eye loss.</title>
        <authorList>
            <person name="McGaugh S.E."/>
            <person name="Gross J.B."/>
            <person name="Aken B."/>
            <person name="Blin M."/>
            <person name="Borowsky R."/>
            <person name="Chalopin D."/>
            <person name="Hinaux H."/>
            <person name="Jeffery W.R."/>
            <person name="Keene A."/>
            <person name="Ma L."/>
            <person name="Minx P."/>
            <person name="Murphy D."/>
            <person name="O'Quin K.E."/>
            <person name="Retaux S."/>
            <person name="Rohner N."/>
            <person name="Searle S.M."/>
            <person name="Stahl B.A."/>
            <person name="Tabin C."/>
            <person name="Volff J.N."/>
            <person name="Yoshizawa M."/>
            <person name="Warren W.C."/>
        </authorList>
    </citation>
    <scope>NUCLEOTIDE SEQUENCE [LARGE SCALE GENOMIC DNA]</scope>
    <source>
        <strain evidence="15">female</strain>
    </source>
</reference>
<dbReference type="PRINTS" id="PR00411">
    <property type="entry name" value="PNDRDTASEI"/>
</dbReference>
<comment type="similarity">
    <text evidence="2 11">Belongs to the class-I pyridine nucleotide-disulfide oxidoreductase family.</text>
</comment>
<keyword evidence="5 11" id="KW-0274">FAD</keyword>
<dbReference type="InterPro" id="IPR016156">
    <property type="entry name" value="FAD/NAD-linked_Rdtase_dimer_sf"/>
</dbReference>
<keyword evidence="4 11" id="KW-0285">Flavoprotein</keyword>
<dbReference type="GO" id="GO:0050660">
    <property type="term" value="F:flavin adenine dinucleotide binding"/>
    <property type="evidence" value="ECO:0007669"/>
    <property type="project" value="InterPro"/>
</dbReference>
<dbReference type="SUPFAM" id="SSF55424">
    <property type="entry name" value="FAD/NAD-linked reductases, dimerisation (C-terminal) domain"/>
    <property type="match status" value="1"/>
</dbReference>
<dbReference type="SUPFAM" id="SSF51905">
    <property type="entry name" value="FAD/NAD(P)-binding domain"/>
    <property type="match status" value="1"/>
</dbReference>
<evidence type="ECO:0000256" key="7">
    <source>
        <dbReference type="ARBA" id="ARBA00022933"/>
    </source>
</evidence>
<evidence type="ECO:0000256" key="2">
    <source>
        <dbReference type="ARBA" id="ARBA00007532"/>
    </source>
</evidence>
<dbReference type="PROSITE" id="PS00076">
    <property type="entry name" value="PYRIDINE_REDOX_1"/>
    <property type="match status" value="1"/>
</dbReference>
<dbReference type="InterPro" id="IPR006338">
    <property type="entry name" value="Thioredoxin/glutathione_Rdtase"/>
</dbReference>
<evidence type="ECO:0000313" key="14">
    <source>
        <dbReference type="Ensembl" id="ENSAMXP00000040991.1"/>
    </source>
</evidence>
<reference evidence="15" key="1">
    <citation type="submission" date="2013-03" db="EMBL/GenBank/DDBJ databases">
        <authorList>
            <person name="Jeffery W."/>
            <person name="Warren W."/>
            <person name="Wilson R.K."/>
        </authorList>
    </citation>
    <scope>NUCLEOTIDE SEQUENCE</scope>
    <source>
        <strain evidence="15">female</strain>
    </source>
</reference>
<dbReference type="Proteomes" id="UP000018467">
    <property type="component" value="Unassembled WGS sequence"/>
</dbReference>
<evidence type="ECO:0000256" key="1">
    <source>
        <dbReference type="ARBA" id="ARBA00001974"/>
    </source>
</evidence>
<evidence type="ECO:0000256" key="6">
    <source>
        <dbReference type="ARBA" id="ARBA00022857"/>
    </source>
</evidence>
<keyword evidence="8 11" id="KW-0560">Oxidoreductase</keyword>
<dbReference type="GO" id="GO:0005739">
    <property type="term" value="C:mitochondrion"/>
    <property type="evidence" value="ECO:0007669"/>
    <property type="project" value="TreeGrafter"/>
</dbReference>
<dbReference type="NCBIfam" id="TIGR01438">
    <property type="entry name" value="TGR"/>
    <property type="match status" value="1"/>
</dbReference>
<dbReference type="Pfam" id="PF07992">
    <property type="entry name" value="Pyr_redox_2"/>
    <property type="match status" value="1"/>
</dbReference>
<dbReference type="Gene3D" id="3.30.390.30">
    <property type="match status" value="1"/>
</dbReference>
<organism evidence="14 15">
    <name type="scientific">Astyanax mexicanus</name>
    <name type="common">Blind cave fish</name>
    <name type="synonym">Astyanax fasciatus mexicanus</name>
    <dbReference type="NCBI Taxonomy" id="7994"/>
    <lineage>
        <taxon>Eukaryota</taxon>
        <taxon>Metazoa</taxon>
        <taxon>Chordata</taxon>
        <taxon>Craniata</taxon>
        <taxon>Vertebrata</taxon>
        <taxon>Euteleostomi</taxon>
        <taxon>Actinopterygii</taxon>
        <taxon>Neopterygii</taxon>
        <taxon>Teleostei</taxon>
        <taxon>Ostariophysi</taxon>
        <taxon>Characiformes</taxon>
        <taxon>Characoidei</taxon>
        <taxon>Acestrorhamphidae</taxon>
        <taxon>Acestrorhamphinae</taxon>
        <taxon>Astyanax</taxon>
    </lineage>
</organism>
<comment type="cofactor">
    <cofactor evidence="1">
        <name>FAD</name>
        <dbReference type="ChEBI" id="CHEBI:57692"/>
    </cofactor>
</comment>
<keyword evidence="6" id="KW-0521">NADP</keyword>
<dbReference type="GO" id="GO:0005829">
    <property type="term" value="C:cytosol"/>
    <property type="evidence" value="ECO:0007669"/>
    <property type="project" value="TreeGrafter"/>
</dbReference>
<keyword evidence="10 11" id="KW-0676">Redox-active center</keyword>
<sequence>QQLLGDKSEVYDYDLIVIGGGSGGLACSKKVMVLDYVVPTPKGTTWGLGGTCVNVGCIPKKLMHQTALMGTALQDARKFGWEFSEQVSHNWETMKTAVNNYIGSLNWGYRVSLRDKNVNYVNSYAEFVEPHKIKATNRRGKETFHTAAKFVLATGERPRYLGIPGDKEYCITSDDLFSLPYCPGKTLVIGASYVALECGGFLAGLGLDVTIMVRSILLRGFDQDMANRAGDHMETHGVKFLRKFCSSGTPGRLKVTAKSTETDEIFEGEYNTVLIAVGRDACTEKIGLDQAGVKVNPKNGKIPVNDEEQTNIPHIYAIGDILEGKWELTPVAIQAGKLLARRLYAGASLKCDYVNVPTTVFTPLEYELYGQENLEVYHSLFWPLEYTVPNRDNNRCYAKIICNKLDDNRVIGFHYLGPNAGEVTQGFGAAMKCGVTKEQLDNTIGIHPTCAEIFTTMEVTKRSGGDITQAGC</sequence>
<dbReference type="InterPro" id="IPR023753">
    <property type="entry name" value="FAD/NAD-binding_dom"/>
</dbReference>
<evidence type="ECO:0000259" key="12">
    <source>
        <dbReference type="Pfam" id="PF02852"/>
    </source>
</evidence>
<dbReference type="InParanoid" id="A0A3B1JH03"/>
<dbReference type="PRINTS" id="PR00368">
    <property type="entry name" value="FADPNR"/>
</dbReference>
<feature type="domain" description="Pyridine nucleotide-disulphide oxidoreductase dimerisation" evidence="12">
    <location>
        <begin position="373"/>
        <end position="457"/>
    </location>
</feature>
<dbReference type="Bgee" id="ENSAMXG00000036332">
    <property type="expression patterns" value="Expressed in embryo"/>
</dbReference>
<dbReference type="GO" id="GO:0004791">
    <property type="term" value="F:thioredoxin-disulfide reductase (NADPH) activity"/>
    <property type="evidence" value="ECO:0007669"/>
    <property type="project" value="UniProtKB-EC"/>
</dbReference>
<keyword evidence="7" id="KW-0712">Selenocysteine</keyword>
<keyword evidence="9" id="KW-1015">Disulfide bond</keyword>
<feature type="domain" description="FAD/NAD(P)-binding" evidence="13">
    <location>
        <begin position="13"/>
        <end position="336"/>
    </location>
</feature>
<name>A0A3B1JH03_ASTMX</name>
<reference evidence="14" key="3">
    <citation type="submission" date="2025-08" db="UniProtKB">
        <authorList>
            <consortium name="Ensembl"/>
        </authorList>
    </citation>
    <scope>IDENTIFICATION</scope>
</reference>
<dbReference type="GO" id="GO:0034599">
    <property type="term" value="P:cellular response to oxidative stress"/>
    <property type="evidence" value="ECO:0007669"/>
    <property type="project" value="TreeGrafter"/>
</dbReference>
<dbReference type="FunFam" id="3.50.50.60:FF:000190">
    <property type="entry name" value="Thioredoxin reductase"/>
    <property type="match status" value="1"/>
</dbReference>
<reference evidence="14" key="4">
    <citation type="submission" date="2025-09" db="UniProtKB">
        <authorList>
            <consortium name="Ensembl"/>
        </authorList>
    </citation>
    <scope>IDENTIFICATION</scope>
</reference>
<dbReference type="PANTHER" id="PTHR42737:SF6">
    <property type="entry name" value="THIOREDOXIN-DISULFIDE REDUCTASE"/>
    <property type="match status" value="1"/>
</dbReference>
<evidence type="ECO:0000256" key="4">
    <source>
        <dbReference type="ARBA" id="ARBA00022630"/>
    </source>
</evidence>
<evidence type="ECO:0000259" key="13">
    <source>
        <dbReference type="Pfam" id="PF07992"/>
    </source>
</evidence>
<dbReference type="GeneTree" id="ENSGT00940000159178"/>
<evidence type="ECO:0000256" key="8">
    <source>
        <dbReference type="ARBA" id="ARBA00023002"/>
    </source>
</evidence>
<dbReference type="FunFam" id="3.30.390.30:FF:000004">
    <property type="entry name" value="Thioredoxin reductase 1, cytoplasmic"/>
    <property type="match status" value="1"/>
</dbReference>
<proteinExistence type="inferred from homology"/>
<dbReference type="InterPro" id="IPR046952">
    <property type="entry name" value="GSHR/TRXR-like"/>
</dbReference>
<protein>
    <recommendedName>
        <fullName evidence="3">thioredoxin-disulfide reductase (NADPH)</fullName>
        <ecNumber evidence="3">1.8.1.9</ecNumber>
    </recommendedName>
</protein>
<evidence type="ECO:0000256" key="10">
    <source>
        <dbReference type="ARBA" id="ARBA00023284"/>
    </source>
</evidence>
<dbReference type="InterPro" id="IPR004099">
    <property type="entry name" value="Pyr_nucl-diS_OxRdtase_dimer"/>
</dbReference>
<dbReference type="GO" id="GO:0006749">
    <property type="term" value="P:glutathione metabolic process"/>
    <property type="evidence" value="ECO:0007669"/>
    <property type="project" value="TreeGrafter"/>
</dbReference>
<dbReference type="EC" id="1.8.1.9" evidence="3"/>
<accession>A0A3B1JH03</accession>
<dbReference type="Gene3D" id="3.50.50.60">
    <property type="entry name" value="FAD/NAD(P)-binding domain"/>
    <property type="match status" value="2"/>
</dbReference>
<evidence type="ECO:0000256" key="9">
    <source>
        <dbReference type="ARBA" id="ARBA00023157"/>
    </source>
</evidence>
<dbReference type="PANTHER" id="PTHR42737">
    <property type="entry name" value="GLUTATHIONE REDUCTASE"/>
    <property type="match status" value="1"/>
</dbReference>
<evidence type="ECO:0000256" key="5">
    <source>
        <dbReference type="ARBA" id="ARBA00022827"/>
    </source>
</evidence>
<evidence type="ECO:0000256" key="11">
    <source>
        <dbReference type="RuleBase" id="RU003691"/>
    </source>
</evidence>
<evidence type="ECO:0000256" key="3">
    <source>
        <dbReference type="ARBA" id="ARBA00012610"/>
    </source>
</evidence>
<keyword evidence="15" id="KW-1185">Reference proteome</keyword>
<dbReference type="GO" id="GO:0045454">
    <property type="term" value="P:cell redox homeostasis"/>
    <property type="evidence" value="ECO:0007669"/>
    <property type="project" value="InterPro"/>
</dbReference>
<dbReference type="InterPro" id="IPR036188">
    <property type="entry name" value="FAD/NAD-bd_sf"/>
</dbReference>
<dbReference type="InterPro" id="IPR012999">
    <property type="entry name" value="Pyr_OxRdtase_I_AS"/>
</dbReference>